<dbReference type="InterPro" id="IPR052336">
    <property type="entry name" value="MlaD_Phospholipid_Transporter"/>
</dbReference>
<dbReference type="Pfam" id="PF02470">
    <property type="entry name" value="MlaD"/>
    <property type="match status" value="1"/>
</dbReference>
<feature type="transmembrane region" description="Helical" evidence="1">
    <location>
        <begin position="16"/>
        <end position="34"/>
    </location>
</feature>
<accession>A0ABR4ZND2</accession>
<sequence>MPAYGLPGVRTTRRSAFTVGTLTVVAMVLAAFAWHGSATQREPGEWRIHLRTNRTGDGIGPGAGVRFNGVQVGRIATVDRTPGGAQSITLELDRTQLIGLGDGLRVEYAPANLFGISEVVLRGGDGGAPLHDGSMVDLTAAGRVTDATMGTLLRALSQTTLTVLTPQLTEVLHQIGSDVEAFAPLIEAMVGVSRAIADTQRYPSSFLIAQYAALFDGVAAFGNGFVKLIANIYHIDVLRNDRAHFDTGVELVVDQLFPLISRVLGTADGYFGGYADSATTVLTQVARTVPDPDRSHAELTELLARLDRTFRDTPDGPQVGLDILVRGMPGIAVPLLGSAGPTTGGDR</sequence>
<keyword evidence="4" id="KW-1185">Reference proteome</keyword>
<feature type="domain" description="Mce/MlaD" evidence="2">
    <location>
        <begin position="46"/>
        <end position="121"/>
    </location>
</feature>
<evidence type="ECO:0000256" key="1">
    <source>
        <dbReference type="SAM" id="Phobius"/>
    </source>
</evidence>
<organism evidence="3 4">
    <name type="scientific">Nocardia vulneris</name>
    <dbReference type="NCBI Taxonomy" id="1141657"/>
    <lineage>
        <taxon>Bacteria</taxon>
        <taxon>Bacillati</taxon>
        <taxon>Actinomycetota</taxon>
        <taxon>Actinomycetes</taxon>
        <taxon>Mycobacteriales</taxon>
        <taxon>Nocardiaceae</taxon>
        <taxon>Nocardia</taxon>
    </lineage>
</organism>
<reference evidence="3 4" key="1">
    <citation type="journal article" date="2014" name="Int. J. Syst. Evol. Microbiol.">
        <title>Nocardia vulneris sp. nov., isolated from wounds of human patients in North America.</title>
        <authorList>
            <person name="Lasker B.A."/>
            <person name="Bell M."/>
            <person name="Klenk H.P."/>
            <person name="Sproer C."/>
            <person name="Schumann C."/>
            <person name="Schumann P."/>
            <person name="Brown J.M."/>
        </authorList>
    </citation>
    <scope>NUCLEOTIDE SEQUENCE [LARGE SCALE GENOMIC DNA]</scope>
    <source>
        <strain evidence="3 4">W9851</strain>
    </source>
</reference>
<dbReference type="PANTHER" id="PTHR33371:SF4">
    <property type="entry name" value="INTERMEMBRANE PHOSPHOLIPID TRANSPORT SYSTEM BINDING PROTEIN MLAD"/>
    <property type="match status" value="1"/>
</dbReference>
<dbReference type="InterPro" id="IPR003399">
    <property type="entry name" value="Mce/MlaD"/>
</dbReference>
<gene>
    <name evidence="3" type="ORF">FG87_01445</name>
</gene>
<keyword evidence="1" id="KW-1133">Transmembrane helix</keyword>
<dbReference type="PANTHER" id="PTHR33371">
    <property type="entry name" value="INTERMEMBRANE PHOSPHOLIPID TRANSPORT SYSTEM BINDING PROTEIN MLAD-RELATED"/>
    <property type="match status" value="1"/>
</dbReference>
<name>A0ABR4ZND2_9NOCA</name>
<dbReference type="EMBL" id="JNFP01000001">
    <property type="protein sequence ID" value="KIA66796.1"/>
    <property type="molecule type" value="Genomic_DNA"/>
</dbReference>
<evidence type="ECO:0000313" key="3">
    <source>
        <dbReference type="EMBL" id="KIA66796.1"/>
    </source>
</evidence>
<proteinExistence type="predicted"/>
<comment type="caution">
    <text evidence="3">The sequence shown here is derived from an EMBL/GenBank/DDBJ whole genome shotgun (WGS) entry which is preliminary data.</text>
</comment>
<keyword evidence="1" id="KW-0472">Membrane</keyword>
<protein>
    <recommendedName>
        <fullName evidence="2">Mce/MlaD domain-containing protein</fullName>
    </recommendedName>
</protein>
<keyword evidence="1" id="KW-0812">Transmembrane</keyword>
<dbReference type="Proteomes" id="UP000031364">
    <property type="component" value="Unassembled WGS sequence"/>
</dbReference>
<evidence type="ECO:0000313" key="4">
    <source>
        <dbReference type="Proteomes" id="UP000031364"/>
    </source>
</evidence>
<evidence type="ECO:0000259" key="2">
    <source>
        <dbReference type="Pfam" id="PF02470"/>
    </source>
</evidence>